<proteinExistence type="predicted"/>
<protein>
    <submittedName>
        <fullName evidence="1">Uncharacterized protein</fullName>
    </submittedName>
</protein>
<evidence type="ECO:0000313" key="2">
    <source>
        <dbReference type="Proteomes" id="UP000177941"/>
    </source>
</evidence>
<sequence length="83" mass="9834">MAEENSKTIEQEGFIRVERDDRLLDVFPKETIEKGVQLWEKWTDTKVEIIRIHLPKGAKGVTRHVFSRKEIEYALLNLKKIEL</sequence>
<dbReference type="AlphaFoldDB" id="A0A1G1XBA7"/>
<comment type="caution">
    <text evidence="1">The sequence shown here is derived from an EMBL/GenBank/DDBJ whole genome shotgun (WGS) entry which is preliminary data.</text>
</comment>
<dbReference type="Proteomes" id="UP000177941">
    <property type="component" value="Unassembled WGS sequence"/>
</dbReference>
<accession>A0A1G1XBA7</accession>
<reference evidence="1 2" key="1">
    <citation type="journal article" date="2016" name="Nat. Commun.">
        <title>Thousands of microbial genomes shed light on interconnected biogeochemical processes in an aquifer system.</title>
        <authorList>
            <person name="Anantharaman K."/>
            <person name="Brown C.T."/>
            <person name="Hug L.A."/>
            <person name="Sharon I."/>
            <person name="Castelle C.J."/>
            <person name="Probst A.J."/>
            <person name="Thomas B.C."/>
            <person name="Singh A."/>
            <person name="Wilkins M.J."/>
            <person name="Karaoz U."/>
            <person name="Brodie E.L."/>
            <person name="Williams K.H."/>
            <person name="Hubbard S.S."/>
            <person name="Banfield J.F."/>
        </authorList>
    </citation>
    <scope>NUCLEOTIDE SEQUENCE [LARGE SCALE GENOMIC DNA]</scope>
</reference>
<gene>
    <name evidence="1" type="ORF">A3E36_02830</name>
</gene>
<evidence type="ECO:0000313" key="1">
    <source>
        <dbReference type="EMBL" id="OGY37343.1"/>
    </source>
</evidence>
<organism evidence="1 2">
    <name type="scientific">Candidatus Andersenbacteria bacterium RIFCSPHIGHO2_12_FULL_45_11b</name>
    <dbReference type="NCBI Taxonomy" id="1797282"/>
    <lineage>
        <taxon>Bacteria</taxon>
        <taxon>Candidatus Anderseniibacteriota</taxon>
    </lineage>
</organism>
<dbReference type="EMBL" id="MHHS01000009">
    <property type="protein sequence ID" value="OGY37343.1"/>
    <property type="molecule type" value="Genomic_DNA"/>
</dbReference>
<name>A0A1G1XBA7_9BACT</name>